<evidence type="ECO:0000256" key="1">
    <source>
        <dbReference type="SAM" id="Phobius"/>
    </source>
</evidence>
<dbReference type="GeneID" id="112462702"/>
<dbReference type="OrthoDB" id="6419888at2759"/>
<sequence>MESSRVPRGPASRLVFLFVTLVLTVAATGLLCSAIMSDHWEEISWDKEDLTRANVNLTWYLNGQVARLESSVNHRNKHRVAKSSSFLVPTHGGIWIMCVSLSGIRDRSFYNVKLKPKTAHIYVVIHASGFKYIKYIIHDCERRISPDVFSLFQCTNYHYGWFSVLPISNRDNYL</sequence>
<dbReference type="Proteomes" id="UP000504618">
    <property type="component" value="Unplaced"/>
</dbReference>
<keyword evidence="1" id="KW-0812">Transmembrane</keyword>
<dbReference type="AlphaFoldDB" id="A0A6J1QR23"/>
<name>A0A6J1QR23_9HYME</name>
<gene>
    <name evidence="3" type="primary">LOC112462702</name>
</gene>
<keyword evidence="2" id="KW-1185">Reference proteome</keyword>
<keyword evidence="1" id="KW-0472">Membrane</keyword>
<evidence type="ECO:0000313" key="2">
    <source>
        <dbReference type="Proteomes" id="UP000504618"/>
    </source>
</evidence>
<keyword evidence="1" id="KW-1133">Transmembrane helix</keyword>
<proteinExistence type="predicted"/>
<accession>A0A6J1QR23</accession>
<reference evidence="3" key="1">
    <citation type="submission" date="2025-08" db="UniProtKB">
        <authorList>
            <consortium name="RefSeq"/>
        </authorList>
    </citation>
    <scope>IDENTIFICATION</scope>
    <source>
        <tissue evidence="3">Whole body</tissue>
    </source>
</reference>
<protein>
    <submittedName>
        <fullName evidence="3">Uncharacterized protein LOC112462702</fullName>
    </submittedName>
</protein>
<organism evidence="2 3">
    <name type="scientific">Temnothorax curvispinosus</name>
    <dbReference type="NCBI Taxonomy" id="300111"/>
    <lineage>
        <taxon>Eukaryota</taxon>
        <taxon>Metazoa</taxon>
        <taxon>Ecdysozoa</taxon>
        <taxon>Arthropoda</taxon>
        <taxon>Hexapoda</taxon>
        <taxon>Insecta</taxon>
        <taxon>Pterygota</taxon>
        <taxon>Neoptera</taxon>
        <taxon>Endopterygota</taxon>
        <taxon>Hymenoptera</taxon>
        <taxon>Apocrita</taxon>
        <taxon>Aculeata</taxon>
        <taxon>Formicoidea</taxon>
        <taxon>Formicidae</taxon>
        <taxon>Myrmicinae</taxon>
        <taxon>Temnothorax</taxon>
    </lineage>
</organism>
<dbReference type="RefSeq" id="XP_024884388.1">
    <property type="nucleotide sequence ID" value="XM_025028620.1"/>
</dbReference>
<evidence type="ECO:0000313" key="3">
    <source>
        <dbReference type="RefSeq" id="XP_024884388.1"/>
    </source>
</evidence>
<feature type="transmembrane region" description="Helical" evidence="1">
    <location>
        <begin position="14"/>
        <end position="36"/>
    </location>
</feature>